<dbReference type="InterPro" id="IPR003501">
    <property type="entry name" value="PTS_EIIB_2/3"/>
</dbReference>
<reference evidence="9 10" key="1">
    <citation type="submission" date="2015-04" db="EMBL/GenBank/DDBJ databases">
        <title>Taxonomic description and genome sequence of Salinicoccus sediminis sp. nov., a novel hyper halotolerant bacterium isolated from marine sediment.</title>
        <authorList>
            <person name="Mathan Kumar R."/>
            <person name="Kaur G."/>
            <person name="Kumar N."/>
            <person name="Kumar A."/>
            <person name="Singh N.K."/>
            <person name="Kaur N."/>
            <person name="Mayilraj S."/>
        </authorList>
    </citation>
    <scope>NUCLEOTIDE SEQUENCE [LARGE SCALE GENOMIC DNA]</scope>
    <source>
        <strain evidence="9 10">SV-16</strain>
    </source>
</reference>
<gene>
    <name evidence="9" type="ORF">WN59_04850</name>
</gene>
<dbReference type="AlphaFoldDB" id="A0A0M2SMU6"/>
<dbReference type="CDD" id="cd05564">
    <property type="entry name" value="PTS_IIB_chitobiose_lichenan"/>
    <property type="match status" value="1"/>
</dbReference>
<evidence type="ECO:0000259" key="8">
    <source>
        <dbReference type="PROSITE" id="PS51100"/>
    </source>
</evidence>
<keyword evidence="3" id="KW-0762">Sugar transport</keyword>
<evidence type="ECO:0000256" key="2">
    <source>
        <dbReference type="ARBA" id="ARBA00022553"/>
    </source>
</evidence>
<dbReference type="PATRIC" id="fig|1432562.3.peg.955"/>
<evidence type="ECO:0000256" key="5">
    <source>
        <dbReference type="ARBA" id="ARBA00022683"/>
    </source>
</evidence>
<dbReference type="OrthoDB" id="9808134at2"/>
<proteinExistence type="predicted"/>
<dbReference type="GO" id="GO:0008982">
    <property type="term" value="F:protein-N(PI)-phosphohistidine-sugar phosphotransferase activity"/>
    <property type="evidence" value="ECO:0007669"/>
    <property type="project" value="InterPro"/>
</dbReference>
<keyword evidence="1" id="KW-0813">Transport</keyword>
<evidence type="ECO:0000256" key="7">
    <source>
        <dbReference type="PROSITE-ProRule" id="PRU00423"/>
    </source>
</evidence>
<dbReference type="Gene3D" id="3.40.50.2300">
    <property type="match status" value="1"/>
</dbReference>
<dbReference type="GO" id="GO:0016301">
    <property type="term" value="F:kinase activity"/>
    <property type="evidence" value="ECO:0007669"/>
    <property type="project" value="UniProtKB-KW"/>
</dbReference>
<dbReference type="GO" id="GO:0009401">
    <property type="term" value="P:phosphoenolpyruvate-dependent sugar phosphotransferase system"/>
    <property type="evidence" value="ECO:0007669"/>
    <property type="project" value="UniProtKB-KW"/>
</dbReference>
<dbReference type="PANTHER" id="PTHR34581:SF2">
    <property type="entry name" value="PTS SYSTEM N,N'-DIACETYLCHITOBIOSE-SPECIFIC EIIB COMPONENT"/>
    <property type="match status" value="1"/>
</dbReference>
<dbReference type="InterPro" id="IPR013012">
    <property type="entry name" value="PTS_EIIB_3"/>
</dbReference>
<protein>
    <submittedName>
        <fullName evidence="9">PTS mannose transporter subunit IIB</fullName>
    </submittedName>
</protein>
<evidence type="ECO:0000256" key="3">
    <source>
        <dbReference type="ARBA" id="ARBA00022597"/>
    </source>
</evidence>
<evidence type="ECO:0000313" key="10">
    <source>
        <dbReference type="Proteomes" id="UP000034287"/>
    </source>
</evidence>
<keyword evidence="6" id="KW-0418">Kinase</keyword>
<evidence type="ECO:0000256" key="1">
    <source>
        <dbReference type="ARBA" id="ARBA00022448"/>
    </source>
</evidence>
<dbReference type="InterPro" id="IPR036095">
    <property type="entry name" value="PTS_EIIB-like_sf"/>
</dbReference>
<dbReference type="InterPro" id="IPR051819">
    <property type="entry name" value="PTS_sugar-specific_EIIB"/>
</dbReference>
<keyword evidence="5" id="KW-0598">Phosphotransferase system</keyword>
<dbReference type="PROSITE" id="PS51100">
    <property type="entry name" value="PTS_EIIB_TYPE_3"/>
    <property type="match status" value="1"/>
</dbReference>
<keyword evidence="10" id="KW-1185">Reference proteome</keyword>
<dbReference type="SUPFAM" id="SSF52794">
    <property type="entry name" value="PTS system IIB component-like"/>
    <property type="match status" value="1"/>
</dbReference>
<name>A0A0M2SMU6_9STAP</name>
<dbReference type="RefSeq" id="WP_046513498.1">
    <property type="nucleotide sequence ID" value="NZ_LAYZ01000002.1"/>
</dbReference>
<evidence type="ECO:0000256" key="4">
    <source>
        <dbReference type="ARBA" id="ARBA00022679"/>
    </source>
</evidence>
<accession>A0A0M2SMU6</accession>
<dbReference type="EMBL" id="LAYZ01000002">
    <property type="protein sequence ID" value="KKK34976.1"/>
    <property type="molecule type" value="Genomic_DNA"/>
</dbReference>
<evidence type="ECO:0000313" key="9">
    <source>
        <dbReference type="EMBL" id="KKK34976.1"/>
    </source>
</evidence>
<sequence length="102" mass="10874">MKNILLACSSGMSTSLLVSKMESAADSLGADVKIWAVGQDKAIADLPTADVLLIGPQMRFMQKKFSKAAGEYDVPVEVIDSVAYGRVDGEAVLKRALELAEK</sequence>
<dbReference type="STRING" id="1432562.WN59_04850"/>
<comment type="caution">
    <text evidence="9">The sequence shown here is derived from an EMBL/GenBank/DDBJ whole genome shotgun (WGS) entry which is preliminary data.</text>
</comment>
<keyword evidence="4" id="KW-0808">Transferase</keyword>
<evidence type="ECO:0000256" key="6">
    <source>
        <dbReference type="ARBA" id="ARBA00022777"/>
    </source>
</evidence>
<keyword evidence="2" id="KW-0597">Phosphoprotein</keyword>
<dbReference type="Pfam" id="PF02302">
    <property type="entry name" value="PTS_IIB"/>
    <property type="match status" value="1"/>
</dbReference>
<dbReference type="PANTHER" id="PTHR34581">
    <property type="entry name" value="PTS SYSTEM N,N'-DIACETYLCHITOBIOSE-SPECIFIC EIIB COMPONENT"/>
    <property type="match status" value="1"/>
</dbReference>
<dbReference type="Proteomes" id="UP000034287">
    <property type="component" value="Unassembled WGS sequence"/>
</dbReference>
<feature type="domain" description="PTS EIIB type-3" evidence="8">
    <location>
        <begin position="1"/>
        <end position="102"/>
    </location>
</feature>
<feature type="modified residue" description="Phosphocysteine; by EIIA" evidence="7">
    <location>
        <position position="8"/>
    </location>
</feature>
<organism evidence="9 10">
    <name type="scientific">Salinicoccus sediminis</name>
    <dbReference type="NCBI Taxonomy" id="1432562"/>
    <lineage>
        <taxon>Bacteria</taxon>
        <taxon>Bacillati</taxon>
        <taxon>Bacillota</taxon>
        <taxon>Bacilli</taxon>
        <taxon>Bacillales</taxon>
        <taxon>Staphylococcaceae</taxon>
        <taxon>Salinicoccus</taxon>
    </lineage>
</organism>